<evidence type="ECO:0000313" key="1">
    <source>
        <dbReference type="EMBL" id="RNL00027.1"/>
    </source>
</evidence>
<gene>
    <name evidence="1" type="ORF">C9386_15185</name>
</gene>
<organism evidence="1 2">
    <name type="scientific">Xanthomonas vasicola pv. vasculorum</name>
    <dbReference type="NCBI Taxonomy" id="325776"/>
    <lineage>
        <taxon>Bacteria</taxon>
        <taxon>Pseudomonadati</taxon>
        <taxon>Pseudomonadota</taxon>
        <taxon>Gammaproteobacteria</taxon>
        <taxon>Lysobacterales</taxon>
        <taxon>Lysobacteraceae</taxon>
        <taxon>Xanthomonas</taxon>
    </lineage>
</organism>
<evidence type="ECO:0000313" key="2">
    <source>
        <dbReference type="Proteomes" id="UP000284283"/>
    </source>
</evidence>
<protein>
    <submittedName>
        <fullName evidence="1">Uncharacterized protein</fullName>
    </submittedName>
</protein>
<dbReference type="KEGG" id="xva:C7V42_17175"/>
<comment type="caution">
    <text evidence="1">The sequence shown here is derived from an EMBL/GenBank/DDBJ whole genome shotgun (WGS) entry which is preliminary data.</text>
</comment>
<proteinExistence type="predicted"/>
<sequence>MFRGVVEGLLALSHHCCTRLCTERLAHLGPWGETWRAWWRIRVESPGPLFLGDCVPSGDTLLEMAQREDGPCAMRWSAMSTSAGFVCRYGKFARSPQRRPHATLHMVCAAAMSAGRNFTGSLV</sequence>
<dbReference type="Proteomes" id="UP000284283">
    <property type="component" value="Unassembled WGS sequence"/>
</dbReference>
<dbReference type="EMBL" id="PYTT01000127">
    <property type="protein sequence ID" value="RNL00027.1"/>
    <property type="molecule type" value="Genomic_DNA"/>
</dbReference>
<dbReference type="AlphaFoldDB" id="A0AAE8F608"/>
<name>A0AAE8F608_XANVA</name>
<accession>A0AAE8F608</accession>
<reference evidence="1 2" key="1">
    <citation type="submission" date="2018-03" db="EMBL/GenBank/DDBJ databases">
        <authorList>
            <person name="Wu G."/>
        </authorList>
    </citation>
    <scope>NUCLEOTIDE SEQUENCE [LARGE SCALE GENOMIC DNA]</scope>
    <source>
        <strain evidence="1 2">SAM-118</strain>
    </source>
</reference>